<keyword evidence="2" id="KW-1185">Reference proteome</keyword>
<dbReference type="Proteomes" id="UP001161247">
    <property type="component" value="Chromosome 7"/>
</dbReference>
<accession>A0AAV1E0R6</accession>
<gene>
    <name evidence="1" type="ORF">OLC1_LOCUS20633</name>
</gene>
<sequence length="236" mass="26667">MTETRAKTTQALEEHIKRQDLQLLEIGEWKKQIEDKINNWGNLMESKVEHQALQLQTISTQLGELMKMAHGNKGEPSILGKIPSTILADNVTTVPVSPVKRAFEIATVQEQTLEFTVKMKLSNSGGGKPFTPTVRAPHVIRNNQGNTSKPNLEGFKRLSPQEIQYRRNNNLCWKCGDKWGPGHLCKLKQVSVITMEKEEDSGTLQLLHEEMEDAGKVLELPQDQLQAITQMDTCWL</sequence>
<dbReference type="AlphaFoldDB" id="A0AAV1E0R6"/>
<evidence type="ECO:0000313" key="1">
    <source>
        <dbReference type="EMBL" id="CAI9113667.1"/>
    </source>
</evidence>
<proteinExistence type="predicted"/>
<evidence type="ECO:0000313" key="2">
    <source>
        <dbReference type="Proteomes" id="UP001161247"/>
    </source>
</evidence>
<dbReference type="EMBL" id="OX459124">
    <property type="protein sequence ID" value="CAI9113667.1"/>
    <property type="molecule type" value="Genomic_DNA"/>
</dbReference>
<name>A0AAV1E0R6_OLDCO</name>
<reference evidence="1" key="1">
    <citation type="submission" date="2023-03" db="EMBL/GenBank/DDBJ databases">
        <authorList>
            <person name="Julca I."/>
        </authorList>
    </citation>
    <scope>NUCLEOTIDE SEQUENCE</scope>
</reference>
<protein>
    <submittedName>
        <fullName evidence="1">OLC1v1014310C1</fullName>
    </submittedName>
</protein>
<organism evidence="1 2">
    <name type="scientific">Oldenlandia corymbosa var. corymbosa</name>
    <dbReference type="NCBI Taxonomy" id="529605"/>
    <lineage>
        <taxon>Eukaryota</taxon>
        <taxon>Viridiplantae</taxon>
        <taxon>Streptophyta</taxon>
        <taxon>Embryophyta</taxon>
        <taxon>Tracheophyta</taxon>
        <taxon>Spermatophyta</taxon>
        <taxon>Magnoliopsida</taxon>
        <taxon>eudicotyledons</taxon>
        <taxon>Gunneridae</taxon>
        <taxon>Pentapetalae</taxon>
        <taxon>asterids</taxon>
        <taxon>lamiids</taxon>
        <taxon>Gentianales</taxon>
        <taxon>Rubiaceae</taxon>
        <taxon>Rubioideae</taxon>
        <taxon>Spermacoceae</taxon>
        <taxon>Hedyotis-Oldenlandia complex</taxon>
        <taxon>Oldenlandia</taxon>
    </lineage>
</organism>